<reference evidence="3" key="1">
    <citation type="submission" date="2020-12" db="EMBL/GenBank/DDBJ databases">
        <authorList>
            <person name="Huq M.A."/>
        </authorList>
    </citation>
    <scope>NUCLEOTIDE SEQUENCE</scope>
    <source>
        <strain evidence="3">MAHUQ-46</strain>
    </source>
</reference>
<dbReference type="RefSeq" id="WP_199021937.1">
    <property type="nucleotide sequence ID" value="NZ_JAELUP010000117.1"/>
</dbReference>
<feature type="transmembrane region" description="Helical" evidence="2">
    <location>
        <begin position="75"/>
        <end position="93"/>
    </location>
</feature>
<dbReference type="SUPFAM" id="SSF53474">
    <property type="entry name" value="alpha/beta-Hydrolases"/>
    <property type="match status" value="1"/>
</dbReference>
<evidence type="ECO:0000256" key="1">
    <source>
        <dbReference type="SAM" id="MobiDB-lite"/>
    </source>
</evidence>
<gene>
    <name evidence="3" type="primary">spoIIIAF</name>
    <name evidence="3" type="ORF">JFN88_23785</name>
</gene>
<keyword evidence="4" id="KW-1185">Reference proteome</keyword>
<dbReference type="Pfam" id="PF09581">
    <property type="entry name" value="Spore_III_AF"/>
    <property type="match status" value="1"/>
</dbReference>
<accession>A0A934JCF3</accession>
<dbReference type="NCBIfam" id="TIGR02896">
    <property type="entry name" value="spore_III_AF"/>
    <property type="match status" value="1"/>
</dbReference>
<sequence length="284" mass="31064">MCRTRSRRAHVLPGSDNYINCRECRHYGALGQDWGGAIALEWLSDWLRQIIAVILLAGIIDLLLPSSAYQRYVRLVIGLLILLTLLTPVLRLLQGDFEARLADSLHGWGVAKHSAAPGIAGLEQIKEQAKELQKERLAQAERLAGRSLGSAMQAELERRTGLTLAEVTVKLEVQGKVGGDKRIAKVEVRLAASEHEEAAEGENDIAELEPVKPVTVQVSIADIIPSEVNPQQDSTADESEEAAATEQSSRLSPDDGRFKQIAFILSESFQVETRVISVYAPAVD</sequence>
<proteinExistence type="predicted"/>
<dbReference type="InterPro" id="IPR029058">
    <property type="entry name" value="AB_hydrolase_fold"/>
</dbReference>
<name>A0A934JCF3_9BACL</name>
<feature type="region of interest" description="Disordered" evidence="1">
    <location>
        <begin position="225"/>
        <end position="254"/>
    </location>
</feature>
<keyword evidence="2" id="KW-0812">Transmembrane</keyword>
<evidence type="ECO:0000313" key="4">
    <source>
        <dbReference type="Proteomes" id="UP000640274"/>
    </source>
</evidence>
<dbReference type="InterPro" id="IPR014245">
    <property type="entry name" value="Spore_III_AF"/>
</dbReference>
<evidence type="ECO:0000256" key="2">
    <source>
        <dbReference type="SAM" id="Phobius"/>
    </source>
</evidence>
<organism evidence="3 4">
    <name type="scientific">Paenibacillus roseus</name>
    <dbReference type="NCBI Taxonomy" id="2798579"/>
    <lineage>
        <taxon>Bacteria</taxon>
        <taxon>Bacillati</taxon>
        <taxon>Bacillota</taxon>
        <taxon>Bacilli</taxon>
        <taxon>Bacillales</taxon>
        <taxon>Paenibacillaceae</taxon>
        <taxon>Paenibacillus</taxon>
    </lineage>
</organism>
<keyword evidence="2" id="KW-0472">Membrane</keyword>
<dbReference type="EMBL" id="JAELUP010000117">
    <property type="protein sequence ID" value="MBJ6364243.1"/>
    <property type="molecule type" value="Genomic_DNA"/>
</dbReference>
<dbReference type="Proteomes" id="UP000640274">
    <property type="component" value="Unassembled WGS sequence"/>
</dbReference>
<evidence type="ECO:0000313" key="3">
    <source>
        <dbReference type="EMBL" id="MBJ6364243.1"/>
    </source>
</evidence>
<comment type="caution">
    <text evidence="3">The sequence shown here is derived from an EMBL/GenBank/DDBJ whole genome shotgun (WGS) entry which is preliminary data.</text>
</comment>
<keyword evidence="2" id="KW-1133">Transmembrane helix</keyword>
<protein>
    <submittedName>
        <fullName evidence="3">Stage III sporulation protein AF</fullName>
    </submittedName>
</protein>
<dbReference type="AlphaFoldDB" id="A0A934JCF3"/>